<keyword evidence="1" id="KW-1133">Transmembrane helix</keyword>
<dbReference type="Proteomes" id="UP001484535">
    <property type="component" value="Unassembled WGS sequence"/>
</dbReference>
<evidence type="ECO:0000313" key="3">
    <source>
        <dbReference type="Proteomes" id="UP001484535"/>
    </source>
</evidence>
<evidence type="ECO:0000313" key="2">
    <source>
        <dbReference type="EMBL" id="MEN7537096.1"/>
    </source>
</evidence>
<gene>
    <name evidence="2" type="ORF">ABDJ38_07910</name>
</gene>
<keyword evidence="1" id="KW-0472">Membrane</keyword>
<keyword evidence="3" id="KW-1185">Reference proteome</keyword>
<feature type="transmembrane region" description="Helical" evidence="1">
    <location>
        <begin position="313"/>
        <end position="331"/>
    </location>
</feature>
<name>A0ABV0CWM6_9SPHN</name>
<sequence length="385" mass="40776">MRAALIILQPVGAEPAPEVLGRNLALRQLDFARHCDCDVVLLLARGVTGEANELRHAAEDAGMRVQLLGSAEALSGVVQPGDSLLVMQDDLLPFCHEASSALAQGNCVVILDAGPGTRAGFERIDIDRAWGGALAVDGAALRRLSALHEDFAPASALLRIALQQGVRQQRLDAGTLRSGEWQLVRSDEDAAGIEQLWLDHMLERPSLLRPTAWIAHRLLRPFAARLASRPSARGGIAGLTLLALLAALAAVYMGHVAGGLGAILAATLLPEFARQLSQISARPSAPPRTWPWLGWLVDGALVGALALSISEPWYRMAFAPLMAGAALILLDRATGPKWLALACDRGMVTAVALIASLFLPAEVAAMVLAALLMAFLLVSCARERA</sequence>
<accession>A0ABV0CWM6</accession>
<protein>
    <submittedName>
        <fullName evidence="2">Uncharacterized protein</fullName>
    </submittedName>
</protein>
<organism evidence="2 3">
    <name type="scientific">Aurantiacibacter flavus</name>
    <dbReference type="NCBI Taxonomy" id="3145232"/>
    <lineage>
        <taxon>Bacteria</taxon>
        <taxon>Pseudomonadati</taxon>
        <taxon>Pseudomonadota</taxon>
        <taxon>Alphaproteobacteria</taxon>
        <taxon>Sphingomonadales</taxon>
        <taxon>Erythrobacteraceae</taxon>
        <taxon>Aurantiacibacter</taxon>
    </lineage>
</organism>
<comment type="caution">
    <text evidence="2">The sequence shown here is derived from an EMBL/GenBank/DDBJ whole genome shotgun (WGS) entry which is preliminary data.</text>
</comment>
<dbReference type="RefSeq" id="WP_346784545.1">
    <property type="nucleotide sequence ID" value="NZ_JBDLBR010000002.1"/>
</dbReference>
<reference evidence="2 3" key="1">
    <citation type="submission" date="2024-05" db="EMBL/GenBank/DDBJ databases">
        <authorList>
            <person name="Park S."/>
        </authorList>
    </citation>
    <scope>NUCLEOTIDE SEQUENCE [LARGE SCALE GENOMIC DNA]</scope>
    <source>
        <strain evidence="2 3">DGU5</strain>
    </source>
</reference>
<keyword evidence="1" id="KW-0812">Transmembrane</keyword>
<proteinExistence type="predicted"/>
<dbReference type="EMBL" id="JBDLBR010000002">
    <property type="protein sequence ID" value="MEN7537096.1"/>
    <property type="molecule type" value="Genomic_DNA"/>
</dbReference>
<feature type="transmembrane region" description="Helical" evidence="1">
    <location>
        <begin position="236"/>
        <end position="269"/>
    </location>
</feature>
<feature type="transmembrane region" description="Helical" evidence="1">
    <location>
        <begin position="290"/>
        <end position="307"/>
    </location>
</feature>
<evidence type="ECO:0000256" key="1">
    <source>
        <dbReference type="SAM" id="Phobius"/>
    </source>
</evidence>